<organism evidence="6 7">
    <name type="scientific">Paenibacillus oenotherae</name>
    <dbReference type="NCBI Taxonomy" id="1435645"/>
    <lineage>
        <taxon>Bacteria</taxon>
        <taxon>Bacillati</taxon>
        <taxon>Bacillota</taxon>
        <taxon>Bacilli</taxon>
        <taxon>Bacillales</taxon>
        <taxon>Paenibacillaceae</taxon>
        <taxon>Paenibacillus</taxon>
    </lineage>
</organism>
<dbReference type="PROSITE" id="PS00211">
    <property type="entry name" value="ABC_TRANSPORTER_1"/>
    <property type="match status" value="1"/>
</dbReference>
<sequence>MIEVQHLEKTIGKTTILKDISFTMEAGRMYGIIGPNGVGKSTLIRLLSGVESPTSGEVRLEGRTADSYGRKELAKWLAVLQQGGLASAGFNVREVIMMGRFPFQNWLGEEKKDVEALIDDALAAMGLLELQHRRIDELSGGERQRVALAKVMVQEPRLLLLDEPTTYLDIGYQVQLLDTVKSWQRERSMTVVAVLHDLNLAAHYCDELLVLNEGCVEAFGPPSMVVVPELIQRVFRARAVVLPHPATGVPQLLLQPGETF</sequence>
<evidence type="ECO:0000256" key="1">
    <source>
        <dbReference type="ARBA" id="ARBA00022448"/>
    </source>
</evidence>
<dbReference type="InterPro" id="IPR003439">
    <property type="entry name" value="ABC_transporter-like_ATP-bd"/>
</dbReference>
<keyword evidence="2" id="KW-0547">Nucleotide-binding</keyword>
<dbReference type="NCBIfam" id="NF010068">
    <property type="entry name" value="PRK13548.1"/>
    <property type="match status" value="1"/>
</dbReference>
<keyword evidence="1" id="KW-0813">Transport</keyword>
<dbReference type="CDD" id="cd03214">
    <property type="entry name" value="ABC_Iron-Siderophores_B12_Hemin"/>
    <property type="match status" value="1"/>
</dbReference>
<gene>
    <name evidence="6" type="ORF">K0T92_00375</name>
</gene>
<evidence type="ECO:0000313" key="6">
    <source>
        <dbReference type="EMBL" id="MBW7473191.1"/>
    </source>
</evidence>
<name>A0ABS7D050_9BACL</name>
<dbReference type="InterPro" id="IPR003593">
    <property type="entry name" value="AAA+_ATPase"/>
</dbReference>
<reference evidence="6 7" key="1">
    <citation type="submission" date="2021-07" db="EMBL/GenBank/DDBJ databases">
        <title>Paenibacillus radiodurans sp. nov., isolated from the southeastern edge of Tengger Desert.</title>
        <authorList>
            <person name="Zhang G."/>
        </authorList>
    </citation>
    <scope>NUCLEOTIDE SEQUENCE [LARGE SCALE GENOMIC DNA]</scope>
    <source>
        <strain evidence="6 7">DT7-4</strain>
    </source>
</reference>
<dbReference type="PANTHER" id="PTHR42794:SF1">
    <property type="entry name" value="HEMIN IMPORT ATP-BINDING PROTEIN HMUV"/>
    <property type="match status" value="1"/>
</dbReference>
<dbReference type="PROSITE" id="PS50893">
    <property type="entry name" value="ABC_TRANSPORTER_2"/>
    <property type="match status" value="1"/>
</dbReference>
<keyword evidence="7" id="KW-1185">Reference proteome</keyword>
<protein>
    <submittedName>
        <fullName evidence="6">Heme ABC transporter ATP-binding protein</fullName>
    </submittedName>
</protein>
<dbReference type="EMBL" id="JAHZIJ010000001">
    <property type="protein sequence ID" value="MBW7473191.1"/>
    <property type="molecule type" value="Genomic_DNA"/>
</dbReference>
<dbReference type="Proteomes" id="UP000812277">
    <property type="component" value="Unassembled WGS sequence"/>
</dbReference>
<dbReference type="SMART" id="SM00382">
    <property type="entry name" value="AAA"/>
    <property type="match status" value="1"/>
</dbReference>
<keyword evidence="3 6" id="KW-0067">ATP-binding</keyword>
<proteinExistence type="predicted"/>
<comment type="caution">
    <text evidence="6">The sequence shown here is derived from an EMBL/GenBank/DDBJ whole genome shotgun (WGS) entry which is preliminary data.</text>
</comment>
<dbReference type="SUPFAM" id="SSF52540">
    <property type="entry name" value="P-loop containing nucleoside triphosphate hydrolases"/>
    <property type="match status" value="1"/>
</dbReference>
<keyword evidence="4" id="KW-1278">Translocase</keyword>
<evidence type="ECO:0000313" key="7">
    <source>
        <dbReference type="Proteomes" id="UP000812277"/>
    </source>
</evidence>
<dbReference type="InterPro" id="IPR017871">
    <property type="entry name" value="ABC_transporter-like_CS"/>
</dbReference>
<evidence type="ECO:0000259" key="5">
    <source>
        <dbReference type="PROSITE" id="PS50893"/>
    </source>
</evidence>
<dbReference type="RefSeq" id="WP_219870443.1">
    <property type="nucleotide sequence ID" value="NZ_JAHZIJ010000001.1"/>
</dbReference>
<evidence type="ECO:0000256" key="4">
    <source>
        <dbReference type="ARBA" id="ARBA00022967"/>
    </source>
</evidence>
<feature type="domain" description="ABC transporter" evidence="5">
    <location>
        <begin position="2"/>
        <end position="238"/>
    </location>
</feature>
<dbReference type="GO" id="GO:0005524">
    <property type="term" value="F:ATP binding"/>
    <property type="evidence" value="ECO:0007669"/>
    <property type="project" value="UniProtKB-KW"/>
</dbReference>
<dbReference type="InterPro" id="IPR027417">
    <property type="entry name" value="P-loop_NTPase"/>
</dbReference>
<dbReference type="Gene3D" id="3.40.50.300">
    <property type="entry name" value="P-loop containing nucleotide triphosphate hydrolases"/>
    <property type="match status" value="1"/>
</dbReference>
<evidence type="ECO:0000256" key="2">
    <source>
        <dbReference type="ARBA" id="ARBA00022741"/>
    </source>
</evidence>
<accession>A0ABS7D050</accession>
<dbReference type="PANTHER" id="PTHR42794">
    <property type="entry name" value="HEMIN IMPORT ATP-BINDING PROTEIN HMUV"/>
    <property type="match status" value="1"/>
</dbReference>
<dbReference type="Pfam" id="PF00005">
    <property type="entry name" value="ABC_tran"/>
    <property type="match status" value="1"/>
</dbReference>
<evidence type="ECO:0000256" key="3">
    <source>
        <dbReference type="ARBA" id="ARBA00022840"/>
    </source>
</evidence>